<proteinExistence type="predicted"/>
<protein>
    <recommendedName>
        <fullName evidence="3">STAS domain-containing protein</fullName>
    </recommendedName>
</protein>
<comment type="caution">
    <text evidence="1">The sequence shown here is derived from an EMBL/GenBank/DDBJ whole genome shotgun (WGS) entry which is preliminary data.</text>
</comment>
<dbReference type="Proteomes" id="UP000772812">
    <property type="component" value="Unassembled WGS sequence"/>
</dbReference>
<evidence type="ECO:0008006" key="3">
    <source>
        <dbReference type="Google" id="ProtNLM"/>
    </source>
</evidence>
<evidence type="ECO:0000313" key="1">
    <source>
        <dbReference type="EMBL" id="MBK3332999.1"/>
    </source>
</evidence>
<evidence type="ECO:0000313" key="2">
    <source>
        <dbReference type="Proteomes" id="UP000772812"/>
    </source>
</evidence>
<organism evidence="1 2">
    <name type="scientific">Persephonella atlantica</name>
    <dbReference type="NCBI Taxonomy" id="2699429"/>
    <lineage>
        <taxon>Bacteria</taxon>
        <taxon>Pseudomonadati</taxon>
        <taxon>Aquificota</taxon>
        <taxon>Aquificia</taxon>
        <taxon>Aquificales</taxon>
        <taxon>Hydrogenothermaceae</taxon>
        <taxon>Persephonella</taxon>
    </lineage>
</organism>
<dbReference type="RefSeq" id="WP_200674395.1">
    <property type="nucleotide sequence ID" value="NZ_JAACYA010000002.1"/>
</dbReference>
<dbReference type="InterPro" id="IPR036513">
    <property type="entry name" value="STAS_dom_sf"/>
</dbReference>
<gene>
    <name evidence="1" type="ORF">GWK41_07950</name>
</gene>
<sequence length="103" mass="11677">MLKKLEFYRKDSQLYIRLDSDFNYPSIKKIEELISIEDVESITIDCSYSKVADTEAVKFVYFALKTGVNITVVNPPDVFAKIIKVLGLEEILNSINIVKGGKV</sequence>
<reference evidence="1 2" key="1">
    <citation type="journal article" date="2021" name="Syst. Appl. Microbiol.">
        <title>Persephonella atlantica sp. nov.: How to adapt to physico-chemical gradients in high temperature hydrothermal habitats.</title>
        <authorList>
            <person name="Francois D.X."/>
            <person name="Godfroy A."/>
            <person name="Mathien C."/>
            <person name="Aube J."/>
            <person name="Cathalot C."/>
            <person name="Lesongeur F."/>
            <person name="L'Haridon S."/>
            <person name="Philippon X."/>
            <person name="Roussel E.G."/>
        </authorList>
    </citation>
    <scope>NUCLEOTIDE SEQUENCE [LARGE SCALE GENOMIC DNA]</scope>
    <source>
        <strain evidence="1 2">MO1340</strain>
    </source>
</reference>
<dbReference type="EMBL" id="JAACYA010000002">
    <property type="protein sequence ID" value="MBK3332999.1"/>
    <property type="molecule type" value="Genomic_DNA"/>
</dbReference>
<keyword evidence="2" id="KW-1185">Reference proteome</keyword>
<name>A0ABS1GJ90_9AQUI</name>
<dbReference type="SUPFAM" id="SSF52091">
    <property type="entry name" value="SpoIIaa-like"/>
    <property type="match status" value="1"/>
</dbReference>
<accession>A0ABS1GJ90</accession>